<feature type="transmembrane region" description="Helical" evidence="5">
    <location>
        <begin position="132"/>
        <end position="156"/>
    </location>
</feature>
<comment type="caution">
    <text evidence="7">The sequence shown here is derived from an EMBL/GenBank/DDBJ whole genome shotgun (WGS) entry which is preliminary data.</text>
</comment>
<dbReference type="EMBL" id="JABBGM010000004">
    <property type="protein sequence ID" value="NML94217.1"/>
    <property type="molecule type" value="Genomic_DNA"/>
</dbReference>
<dbReference type="InterPro" id="IPR003594">
    <property type="entry name" value="HATPase_dom"/>
</dbReference>
<feature type="transmembrane region" description="Helical" evidence="5">
    <location>
        <begin position="72"/>
        <end position="89"/>
    </location>
</feature>
<feature type="domain" description="Histidine kinase" evidence="6">
    <location>
        <begin position="486"/>
        <end position="696"/>
    </location>
</feature>
<dbReference type="EC" id="2.7.13.3" evidence="2"/>
<dbReference type="SUPFAM" id="SSF55781">
    <property type="entry name" value="GAF domain-like"/>
    <property type="match status" value="1"/>
</dbReference>
<evidence type="ECO:0000313" key="7">
    <source>
        <dbReference type="EMBL" id="NML94217.1"/>
    </source>
</evidence>
<evidence type="ECO:0000256" key="3">
    <source>
        <dbReference type="ARBA" id="ARBA00022679"/>
    </source>
</evidence>
<organism evidence="7 8">
    <name type="scientific">Novosphingobium olei</name>
    <dbReference type="NCBI Taxonomy" id="2728851"/>
    <lineage>
        <taxon>Bacteria</taxon>
        <taxon>Pseudomonadati</taxon>
        <taxon>Pseudomonadota</taxon>
        <taxon>Alphaproteobacteria</taxon>
        <taxon>Sphingomonadales</taxon>
        <taxon>Sphingomonadaceae</taxon>
        <taxon>Novosphingobium</taxon>
    </lineage>
</organism>
<dbReference type="Pfam" id="PF01590">
    <property type="entry name" value="GAF"/>
    <property type="match status" value="1"/>
</dbReference>
<dbReference type="InterPro" id="IPR036890">
    <property type="entry name" value="HATPase_C_sf"/>
</dbReference>
<dbReference type="InterPro" id="IPR003018">
    <property type="entry name" value="GAF"/>
</dbReference>
<dbReference type="GO" id="GO:0009927">
    <property type="term" value="F:histidine phosphotransfer kinase activity"/>
    <property type="evidence" value="ECO:0007669"/>
    <property type="project" value="TreeGrafter"/>
</dbReference>
<gene>
    <name evidence="7" type="primary">prsK</name>
    <name evidence="7" type="ORF">HHL27_11130</name>
</gene>
<dbReference type="RefSeq" id="WP_169493475.1">
    <property type="nucleotide sequence ID" value="NZ_JABBGM010000004.1"/>
</dbReference>
<name>A0A7Y0BPL5_9SPHN</name>
<dbReference type="NCBIfam" id="TIGR02916">
    <property type="entry name" value="PEP_his_kin"/>
    <property type="match status" value="1"/>
</dbReference>
<evidence type="ECO:0000256" key="2">
    <source>
        <dbReference type="ARBA" id="ARBA00012438"/>
    </source>
</evidence>
<feature type="transmembrane region" description="Helical" evidence="5">
    <location>
        <begin position="265"/>
        <end position="282"/>
    </location>
</feature>
<evidence type="ECO:0000259" key="6">
    <source>
        <dbReference type="PROSITE" id="PS50109"/>
    </source>
</evidence>
<comment type="catalytic activity">
    <reaction evidence="1">
        <text>ATP + protein L-histidine = ADP + protein N-phospho-L-histidine.</text>
        <dbReference type="EC" id="2.7.13.3"/>
    </reaction>
</comment>
<dbReference type="InterPro" id="IPR005467">
    <property type="entry name" value="His_kinase_dom"/>
</dbReference>
<keyword evidence="3 7" id="KW-0808">Transferase</keyword>
<evidence type="ECO:0000256" key="5">
    <source>
        <dbReference type="SAM" id="Phobius"/>
    </source>
</evidence>
<evidence type="ECO:0000256" key="4">
    <source>
        <dbReference type="ARBA" id="ARBA00022777"/>
    </source>
</evidence>
<proteinExistence type="predicted"/>
<dbReference type="GO" id="GO:0005886">
    <property type="term" value="C:plasma membrane"/>
    <property type="evidence" value="ECO:0007669"/>
    <property type="project" value="TreeGrafter"/>
</dbReference>
<feature type="transmembrane region" description="Helical" evidence="5">
    <location>
        <begin position="168"/>
        <end position="186"/>
    </location>
</feature>
<dbReference type="SUPFAM" id="SSF55874">
    <property type="entry name" value="ATPase domain of HSP90 chaperone/DNA topoisomerase II/histidine kinase"/>
    <property type="match status" value="1"/>
</dbReference>
<evidence type="ECO:0000313" key="8">
    <source>
        <dbReference type="Proteomes" id="UP000583556"/>
    </source>
</evidence>
<dbReference type="AlphaFoldDB" id="A0A7Y0BPL5"/>
<keyword evidence="5" id="KW-1133">Transmembrane helix</keyword>
<dbReference type="Gene3D" id="3.30.565.10">
    <property type="entry name" value="Histidine kinase-like ATPase, C-terminal domain"/>
    <property type="match status" value="1"/>
</dbReference>
<dbReference type="PROSITE" id="PS50109">
    <property type="entry name" value="HIS_KIN"/>
    <property type="match status" value="1"/>
</dbReference>
<keyword evidence="8" id="KW-1185">Reference proteome</keyword>
<dbReference type="Pfam" id="PF02518">
    <property type="entry name" value="HATPase_c"/>
    <property type="match status" value="1"/>
</dbReference>
<feature type="transmembrane region" description="Helical" evidence="5">
    <location>
        <begin position="101"/>
        <end position="120"/>
    </location>
</feature>
<reference evidence="7 8" key="1">
    <citation type="submission" date="2020-04" db="EMBL/GenBank/DDBJ databases">
        <title>Novosphingobium sp. TW-4 isolated from soil.</title>
        <authorList>
            <person name="Dahal R.H."/>
            <person name="Chaudhary D.K."/>
        </authorList>
    </citation>
    <scope>NUCLEOTIDE SEQUENCE [LARGE SCALE GENOMIC DNA]</scope>
    <source>
        <strain evidence="7 8">TW-4</strain>
    </source>
</reference>
<keyword evidence="5" id="KW-0472">Membrane</keyword>
<protein>
    <recommendedName>
        <fullName evidence="2">histidine kinase</fullName>
        <ecNumber evidence="2">2.7.13.3</ecNumber>
    </recommendedName>
</protein>
<dbReference type="SMART" id="SM00387">
    <property type="entry name" value="HATPase_c"/>
    <property type="match status" value="1"/>
</dbReference>
<keyword evidence="5" id="KW-0812">Transmembrane</keyword>
<feature type="transmembrane region" description="Helical" evidence="5">
    <location>
        <begin position="238"/>
        <end position="259"/>
    </location>
</feature>
<sequence length="720" mass="78452">MANPLGWAGLAQWSFLLAAFGAMLLAVWLVDRRRRGKPSARTEIAALGLTALWAMLAAGVGQTYFVTQAAEVLRNLGWLAVVYASFARDGRHTSVGPVRPVLIVLAMLELFQPGLLLLNVRYAGNASAQGMIFQMSVMFRLLLVTGALVLVHNLYVGSVSAQRGAVRWICGALAIIWGYDLNYYTIAYLGSQVPIEMAAIRGLATLIAVLLLCIGALRGQSTLRFSPSRTIAFQSLSLLVIGGYMIAMVAAAQSLAWLGGNVGQLAQLGFAFATTIVVVALVPSRRLRGYLNVWLAKHFFQHRYDYRAEWLRFTRTIGRGGAGATPLHDRVVQAVADITDSSRGLLLVPGEHGDLMLAARWQWPTLEVPAEAMAAASAAFFERRGFIVDCDEIRDGVDHGGEATLMPRWLIEDDSVWALVPLLHFDRLVGLVVLGHPPLPRKLDWEDFDLLRVVGQQLASYLAEHGGQVALLEASRFDEFNRRIAFVMHDIKNLASQLALLSRNAERHADNPEFRKDMLVTLRNAADKLNALLARLSRYGAGNVERLEEVEAADVIRAIALRYDPVQNAATGDGPRVFVTDAQPCKLLANRETLEQVLLHLVQNAIDASPPGMAVFLQTRSEGLWGYVEVIDTGCGMSADFVRNRLFKPFVSTKNGGFGIGAFEARELVTAMRGRLDVESREGLGSRFTVRLPLAATASLIDSLSSPSGGGGNDSAKKVA</sequence>
<dbReference type="PANTHER" id="PTHR43047">
    <property type="entry name" value="TWO-COMPONENT HISTIDINE PROTEIN KINASE"/>
    <property type="match status" value="1"/>
</dbReference>
<dbReference type="PRINTS" id="PR00344">
    <property type="entry name" value="BCTRLSENSOR"/>
</dbReference>
<dbReference type="Proteomes" id="UP000583556">
    <property type="component" value="Unassembled WGS sequence"/>
</dbReference>
<dbReference type="InterPro" id="IPR004358">
    <property type="entry name" value="Sig_transdc_His_kin-like_C"/>
</dbReference>
<dbReference type="PANTHER" id="PTHR43047:SF72">
    <property type="entry name" value="OSMOSENSING HISTIDINE PROTEIN KINASE SLN1"/>
    <property type="match status" value="1"/>
</dbReference>
<accession>A0A7Y0BPL5</accession>
<dbReference type="Gene3D" id="3.30.450.40">
    <property type="match status" value="1"/>
</dbReference>
<feature type="transmembrane region" description="Helical" evidence="5">
    <location>
        <begin position="42"/>
        <end position="66"/>
    </location>
</feature>
<evidence type="ECO:0000256" key="1">
    <source>
        <dbReference type="ARBA" id="ARBA00000085"/>
    </source>
</evidence>
<dbReference type="GO" id="GO:0000155">
    <property type="term" value="F:phosphorelay sensor kinase activity"/>
    <property type="evidence" value="ECO:0007669"/>
    <property type="project" value="TreeGrafter"/>
</dbReference>
<keyword evidence="4 7" id="KW-0418">Kinase</keyword>
<dbReference type="InterPro" id="IPR029016">
    <property type="entry name" value="GAF-like_dom_sf"/>
</dbReference>
<feature type="transmembrane region" description="Helical" evidence="5">
    <location>
        <begin position="198"/>
        <end position="217"/>
    </location>
</feature>
<dbReference type="InterPro" id="IPR014265">
    <property type="entry name" value="XrtA/PrsK"/>
</dbReference>
<feature type="transmembrane region" description="Helical" evidence="5">
    <location>
        <begin position="12"/>
        <end position="30"/>
    </location>
</feature>